<sequence>MSAGAIQLPRLGMLRLKEHGYFPLGGKISSATIREQTGRWYVSICVHEQAGEAKDPQRATGDVIGVDLGIKWLATLSDGRTFENPKALRKKITMLKRLSRRQSRKAKGSRNRQKAKLRLSRMHARIANVRQDALHQAIAQIVARTKPDQERPRVIVLEDLNIAGMLKNRRLARAIADVGMYEFKRQMLYKAEQAGVKVLLASRWEPSSKTCSWCGWINEALTLSDRVFVCLECGSVQDRDANAANNLAALAQ</sequence>
<protein>
    <recommendedName>
        <fullName evidence="9">Transposase</fullName>
    </recommendedName>
</protein>
<keyword evidence="3" id="KW-0238">DNA-binding</keyword>
<keyword evidence="2" id="KW-0815">Transposition</keyword>
<evidence type="ECO:0000259" key="5">
    <source>
        <dbReference type="Pfam" id="PF01385"/>
    </source>
</evidence>
<evidence type="ECO:0000313" key="8">
    <source>
        <dbReference type="Proteomes" id="UP000612362"/>
    </source>
</evidence>
<evidence type="ECO:0000256" key="2">
    <source>
        <dbReference type="ARBA" id="ARBA00022578"/>
    </source>
</evidence>
<dbReference type="InterPro" id="IPR001959">
    <property type="entry name" value="Transposase"/>
</dbReference>
<proteinExistence type="inferred from homology"/>
<evidence type="ECO:0000256" key="3">
    <source>
        <dbReference type="ARBA" id="ARBA00023125"/>
    </source>
</evidence>
<dbReference type="InterPro" id="IPR010095">
    <property type="entry name" value="Cas12f1-like_TNB"/>
</dbReference>
<dbReference type="AlphaFoldDB" id="A0A8J3I1Q0"/>
<dbReference type="Pfam" id="PF01385">
    <property type="entry name" value="OrfB_IS605"/>
    <property type="match status" value="1"/>
</dbReference>
<comment type="caution">
    <text evidence="7">The sequence shown here is derived from an EMBL/GenBank/DDBJ whole genome shotgun (WGS) entry which is preliminary data.</text>
</comment>
<comment type="similarity">
    <text evidence="1">In the C-terminal section; belongs to the transposase 35 family.</text>
</comment>
<keyword evidence="8" id="KW-1185">Reference proteome</keyword>
<dbReference type="NCBIfam" id="TIGR01766">
    <property type="entry name" value="IS200/IS605 family accessory protein TnpB-like domain"/>
    <property type="match status" value="1"/>
</dbReference>
<evidence type="ECO:0000259" key="6">
    <source>
        <dbReference type="Pfam" id="PF07282"/>
    </source>
</evidence>
<keyword evidence="4" id="KW-0233">DNA recombination</keyword>
<dbReference type="NCBIfam" id="NF040570">
    <property type="entry name" value="guided_TnpB"/>
    <property type="match status" value="1"/>
</dbReference>
<dbReference type="PANTHER" id="PTHR36172">
    <property type="match status" value="1"/>
</dbReference>
<dbReference type="Pfam" id="PF07282">
    <property type="entry name" value="Cas12f1-like_TNB"/>
    <property type="match status" value="1"/>
</dbReference>
<name>A0A8J3I1Q0_9CHLR</name>
<dbReference type="InterPro" id="IPR051491">
    <property type="entry name" value="Recombinase/Transposase-rel"/>
</dbReference>
<dbReference type="PANTHER" id="PTHR36172:SF1">
    <property type="entry name" value="RESOLVASE-RELATED"/>
    <property type="match status" value="1"/>
</dbReference>
<accession>A0A8J3I1Q0</accession>
<dbReference type="GO" id="GO:0003677">
    <property type="term" value="F:DNA binding"/>
    <property type="evidence" value="ECO:0007669"/>
    <property type="project" value="UniProtKB-KW"/>
</dbReference>
<dbReference type="GO" id="GO:0032196">
    <property type="term" value="P:transposition"/>
    <property type="evidence" value="ECO:0007669"/>
    <property type="project" value="UniProtKB-KW"/>
</dbReference>
<dbReference type="Proteomes" id="UP000612362">
    <property type="component" value="Unassembled WGS sequence"/>
</dbReference>
<reference evidence="7" key="1">
    <citation type="submission" date="2020-10" db="EMBL/GenBank/DDBJ databases">
        <title>Taxonomic study of unclassified bacteria belonging to the class Ktedonobacteria.</title>
        <authorList>
            <person name="Yabe S."/>
            <person name="Wang C.M."/>
            <person name="Zheng Y."/>
            <person name="Sakai Y."/>
            <person name="Cavaletti L."/>
            <person name="Monciardini P."/>
            <person name="Donadio S."/>
        </authorList>
    </citation>
    <scope>NUCLEOTIDE SEQUENCE</scope>
    <source>
        <strain evidence="7">SOSP1-1</strain>
    </source>
</reference>
<organism evidence="7 8">
    <name type="scientific">Ktedonospora formicarum</name>
    <dbReference type="NCBI Taxonomy" id="2778364"/>
    <lineage>
        <taxon>Bacteria</taxon>
        <taxon>Bacillati</taxon>
        <taxon>Chloroflexota</taxon>
        <taxon>Ktedonobacteria</taxon>
        <taxon>Ktedonobacterales</taxon>
        <taxon>Ktedonobacteraceae</taxon>
        <taxon>Ktedonospora</taxon>
    </lineage>
</organism>
<dbReference type="GO" id="GO:0006310">
    <property type="term" value="P:DNA recombination"/>
    <property type="evidence" value="ECO:0007669"/>
    <property type="project" value="UniProtKB-KW"/>
</dbReference>
<dbReference type="EMBL" id="BNJF01000002">
    <property type="protein sequence ID" value="GHO47151.1"/>
    <property type="molecule type" value="Genomic_DNA"/>
</dbReference>
<evidence type="ECO:0008006" key="9">
    <source>
        <dbReference type="Google" id="ProtNLM"/>
    </source>
</evidence>
<feature type="domain" description="Cas12f1-like TNB" evidence="6">
    <location>
        <begin position="181"/>
        <end position="247"/>
    </location>
</feature>
<gene>
    <name evidence="7" type="ORF">KSX_53140</name>
</gene>
<feature type="domain" description="Probable transposase IS891/IS1136/IS1341" evidence="5">
    <location>
        <begin position="54"/>
        <end position="168"/>
    </location>
</feature>
<evidence type="ECO:0000256" key="4">
    <source>
        <dbReference type="ARBA" id="ARBA00023172"/>
    </source>
</evidence>
<evidence type="ECO:0000313" key="7">
    <source>
        <dbReference type="EMBL" id="GHO47151.1"/>
    </source>
</evidence>
<evidence type="ECO:0000256" key="1">
    <source>
        <dbReference type="ARBA" id="ARBA00008761"/>
    </source>
</evidence>